<dbReference type="Gene3D" id="1.10.3680.10">
    <property type="entry name" value="TerB-like"/>
    <property type="match status" value="1"/>
</dbReference>
<dbReference type="InterPro" id="IPR036869">
    <property type="entry name" value="J_dom_sf"/>
</dbReference>
<dbReference type="CDD" id="cd07316">
    <property type="entry name" value="terB_like_DjlA"/>
    <property type="match status" value="1"/>
</dbReference>
<dbReference type="InterPro" id="IPR029024">
    <property type="entry name" value="TerB-like"/>
</dbReference>
<dbReference type="RefSeq" id="WP_035024060.1">
    <property type="nucleotide sequence ID" value="NZ_KK073879.1"/>
</dbReference>
<keyword evidence="5" id="KW-1185">Reference proteome</keyword>
<dbReference type="EMBL" id="SNZF01000001">
    <property type="protein sequence ID" value="TDR37944.1"/>
    <property type="molecule type" value="Genomic_DNA"/>
</dbReference>
<dbReference type="SUPFAM" id="SSF46565">
    <property type="entry name" value="Chaperone J-domain"/>
    <property type="match status" value="1"/>
</dbReference>
<dbReference type="Pfam" id="PF05099">
    <property type="entry name" value="TerB"/>
    <property type="match status" value="1"/>
</dbReference>
<accession>A0A011UU53</accession>
<dbReference type="InterPro" id="IPR007791">
    <property type="entry name" value="DjlA_N"/>
</dbReference>
<feature type="domain" description="J" evidence="1">
    <location>
        <begin position="173"/>
        <end position="237"/>
    </location>
</feature>
<dbReference type="Proteomes" id="UP000294958">
    <property type="component" value="Unassembled WGS sequence"/>
</dbReference>
<dbReference type="PATRIC" id="fig|69279.3.peg.997"/>
<proteinExistence type="predicted"/>
<dbReference type="Proteomes" id="UP000019849">
    <property type="component" value="Unassembled WGS sequence"/>
</dbReference>
<dbReference type="AlphaFoldDB" id="A0A011UU53"/>
<dbReference type="SMART" id="SM00271">
    <property type="entry name" value="DnaJ"/>
    <property type="match status" value="1"/>
</dbReference>
<dbReference type="HOGENOM" id="CLU_066221_0_0_5"/>
<name>A0A011UU53_9HYPH</name>
<reference evidence="2 4" key="1">
    <citation type="submission" date="2014-02" db="EMBL/GenBank/DDBJ databases">
        <title>Aquamicrobium defluvii Genome sequencing.</title>
        <authorList>
            <person name="Wang X."/>
        </authorList>
    </citation>
    <scope>NUCLEOTIDE SEQUENCE [LARGE SCALE GENOMIC DNA]</scope>
    <source>
        <strain evidence="2 4">W13Z1</strain>
    </source>
</reference>
<dbReference type="Pfam" id="PF00226">
    <property type="entry name" value="DnaJ"/>
    <property type="match status" value="1"/>
</dbReference>
<dbReference type="PRINTS" id="PR00625">
    <property type="entry name" value="JDOMAIN"/>
</dbReference>
<dbReference type="InterPro" id="IPR001623">
    <property type="entry name" value="DnaJ_domain"/>
</dbReference>
<dbReference type="OrthoDB" id="9782583at2"/>
<dbReference type="SUPFAM" id="SSF158682">
    <property type="entry name" value="TerB-like"/>
    <property type="match status" value="1"/>
</dbReference>
<dbReference type="PROSITE" id="PS50076">
    <property type="entry name" value="DNAJ_2"/>
    <property type="match status" value="1"/>
</dbReference>
<evidence type="ECO:0000259" key="1">
    <source>
        <dbReference type="PROSITE" id="PS50076"/>
    </source>
</evidence>
<dbReference type="Gene3D" id="1.10.287.110">
    <property type="entry name" value="DnaJ domain"/>
    <property type="match status" value="1"/>
</dbReference>
<dbReference type="eggNOG" id="COG1076">
    <property type="taxonomic scope" value="Bacteria"/>
</dbReference>
<protein>
    <submittedName>
        <fullName evidence="3">DnaJ like chaperone protein</fullName>
    </submittedName>
    <submittedName>
        <fullName evidence="2">Molecular chaperone DnaJ</fullName>
    </submittedName>
</protein>
<gene>
    <name evidence="2" type="ORF">BG36_20145</name>
    <name evidence="3" type="ORF">DES43_1017</name>
</gene>
<evidence type="ECO:0000313" key="4">
    <source>
        <dbReference type="Proteomes" id="UP000019849"/>
    </source>
</evidence>
<dbReference type="EMBL" id="JENY01000005">
    <property type="protein sequence ID" value="EXL09781.1"/>
    <property type="molecule type" value="Genomic_DNA"/>
</dbReference>
<reference evidence="3 5" key="2">
    <citation type="submission" date="2019-03" db="EMBL/GenBank/DDBJ databases">
        <title>Genomic Encyclopedia of Type Strains, Phase IV (KMG-IV): sequencing the most valuable type-strain genomes for metagenomic binning, comparative biology and taxonomic classification.</title>
        <authorList>
            <person name="Goeker M."/>
        </authorList>
    </citation>
    <scope>NUCLEOTIDE SEQUENCE [LARGE SCALE GENOMIC DNA]</scope>
    <source>
        <strain evidence="3 5">DSM 11603</strain>
    </source>
</reference>
<evidence type="ECO:0000313" key="5">
    <source>
        <dbReference type="Proteomes" id="UP000294958"/>
    </source>
</evidence>
<dbReference type="STRING" id="69279.BG36_20145"/>
<evidence type="ECO:0000313" key="3">
    <source>
        <dbReference type="EMBL" id="TDR37944.1"/>
    </source>
</evidence>
<organism evidence="2 4">
    <name type="scientific">Aquamicrobium defluvii</name>
    <dbReference type="NCBI Taxonomy" id="69279"/>
    <lineage>
        <taxon>Bacteria</taxon>
        <taxon>Pseudomonadati</taxon>
        <taxon>Pseudomonadota</taxon>
        <taxon>Alphaproteobacteria</taxon>
        <taxon>Hyphomicrobiales</taxon>
        <taxon>Phyllobacteriaceae</taxon>
        <taxon>Aquamicrobium</taxon>
    </lineage>
</organism>
<evidence type="ECO:0000313" key="2">
    <source>
        <dbReference type="EMBL" id="EXL09781.1"/>
    </source>
</evidence>
<comment type="caution">
    <text evidence="2">The sequence shown here is derived from an EMBL/GenBank/DDBJ whole genome shotgun (WGS) entry which is preliminary data.</text>
</comment>
<sequence>MSIWNRIGDFIQRLSSSTAAGVADMAEAVRTLFAGDPELRRKVAFSVAMIALSAKMAKADGVVTQDEVRAFQAIFEVPPQETRNVARLYDLARRDTAGFEVYAQQMASLCGSGGPNCMMLEDILDGLFHIATADGVLHEREEGFLHRVAEIFSIEEDHYQTILSRHVELGSADPYIVLGIEKGQPLAEVKRHYRKLVAENHPDRLIGRGLPQEFIAIATTRLAAINAAYEIIERSLQAA</sequence>
<dbReference type="CDD" id="cd06257">
    <property type="entry name" value="DnaJ"/>
    <property type="match status" value="1"/>
</dbReference>